<proteinExistence type="predicted"/>
<organism evidence="2 3">
    <name type="scientific">Vombatus ursinus</name>
    <name type="common">Common wombat</name>
    <dbReference type="NCBI Taxonomy" id="29139"/>
    <lineage>
        <taxon>Eukaryota</taxon>
        <taxon>Metazoa</taxon>
        <taxon>Chordata</taxon>
        <taxon>Craniata</taxon>
        <taxon>Vertebrata</taxon>
        <taxon>Euteleostomi</taxon>
        <taxon>Mammalia</taxon>
        <taxon>Metatheria</taxon>
        <taxon>Diprotodontia</taxon>
        <taxon>Vombatidae</taxon>
        <taxon>Vombatus</taxon>
    </lineage>
</organism>
<dbReference type="GeneTree" id="ENSGT01050000245084"/>
<evidence type="ECO:0008006" key="4">
    <source>
        <dbReference type="Google" id="ProtNLM"/>
    </source>
</evidence>
<keyword evidence="1" id="KW-0472">Membrane</keyword>
<accession>A0A4X2LUR9</accession>
<keyword evidence="1" id="KW-1133">Transmembrane helix</keyword>
<evidence type="ECO:0000313" key="2">
    <source>
        <dbReference type="Ensembl" id="ENSVURP00010025371.1"/>
    </source>
</evidence>
<keyword evidence="3" id="KW-1185">Reference proteome</keyword>
<reference evidence="3" key="1">
    <citation type="submission" date="2018-12" db="EMBL/GenBank/DDBJ databases">
        <authorList>
            <person name="Yazar S."/>
        </authorList>
    </citation>
    <scope>NUCLEOTIDE SEQUENCE [LARGE SCALE GENOMIC DNA]</scope>
</reference>
<protein>
    <recommendedName>
        <fullName evidence="4">SPTY2D1 opposite strand</fullName>
    </recommendedName>
</protein>
<evidence type="ECO:0000256" key="1">
    <source>
        <dbReference type="SAM" id="Phobius"/>
    </source>
</evidence>
<dbReference type="OMA" id="CYLGAFP"/>
<reference evidence="2" key="2">
    <citation type="submission" date="2025-08" db="UniProtKB">
        <authorList>
            <consortium name="Ensembl"/>
        </authorList>
    </citation>
    <scope>IDENTIFICATION</scope>
</reference>
<evidence type="ECO:0000313" key="3">
    <source>
        <dbReference type="Proteomes" id="UP000314987"/>
    </source>
</evidence>
<name>A0A4X2LUR9_VOMUR</name>
<dbReference type="Ensembl" id="ENSVURT00010028886.1">
    <property type="protein sequence ID" value="ENSVURP00010025371.1"/>
    <property type="gene ID" value="ENSVURG00010019432.1"/>
</dbReference>
<sequence length="56" mass="6536">MIVVGWIFFVGLACYLGAFPKAIHPTLKWIERKPVQPIRERKGRLRSVLLDEDKDK</sequence>
<dbReference type="AlphaFoldDB" id="A0A4X2LUR9"/>
<keyword evidence="1" id="KW-0812">Transmembrane</keyword>
<dbReference type="Proteomes" id="UP000314987">
    <property type="component" value="Unassembled WGS sequence"/>
</dbReference>
<gene>
    <name evidence="2" type="primary">MISFA</name>
</gene>
<dbReference type="CTD" id="100506540"/>
<feature type="transmembrane region" description="Helical" evidence="1">
    <location>
        <begin position="6"/>
        <end position="23"/>
    </location>
</feature>
<reference evidence="2" key="3">
    <citation type="submission" date="2025-09" db="UniProtKB">
        <authorList>
            <consortium name="Ensembl"/>
        </authorList>
    </citation>
    <scope>IDENTIFICATION</scope>
</reference>
<dbReference type="OrthoDB" id="9442986at2759"/>